<proteinExistence type="predicted"/>
<accession>A0A5N6U6Z0</accession>
<dbReference type="Gene3D" id="2.80.10.50">
    <property type="match status" value="1"/>
</dbReference>
<dbReference type="AlphaFoldDB" id="A0A5N6U6Z0"/>
<evidence type="ECO:0000313" key="2">
    <source>
        <dbReference type="Proteomes" id="UP000325780"/>
    </source>
</evidence>
<keyword evidence="2" id="KW-1185">Reference proteome</keyword>
<dbReference type="GO" id="GO:0046373">
    <property type="term" value="P:L-arabinose metabolic process"/>
    <property type="evidence" value="ECO:0007669"/>
    <property type="project" value="InterPro"/>
</dbReference>
<dbReference type="InterPro" id="IPR036195">
    <property type="entry name" value="AbfB_ABD_sf"/>
</dbReference>
<protein>
    <submittedName>
        <fullName evidence="1">Uncharacterized protein</fullName>
    </submittedName>
</protein>
<dbReference type="Proteomes" id="UP000325780">
    <property type="component" value="Unassembled WGS sequence"/>
</dbReference>
<sequence length="164" mass="17999">MSSSTKNMLRVSIESQKFPGSFLRMDGKDVKEYTGSGSGVVNVQNHVASYETFIIVNHPEEKNISIMSAQFPNVFLRLDGTHVQSGEEYASGAGTVNCQWGSHSYEKFRLEDQEDGSKAIASVKFPNVYLRLENVSGQGGPSGAGTVNCQTYVGSYEKFKIRVL</sequence>
<dbReference type="SUPFAM" id="SSF110221">
    <property type="entry name" value="AbfB domain"/>
    <property type="match status" value="1"/>
</dbReference>
<organism evidence="1 2">
    <name type="scientific">Aspergillus avenaceus</name>
    <dbReference type="NCBI Taxonomy" id="36643"/>
    <lineage>
        <taxon>Eukaryota</taxon>
        <taxon>Fungi</taxon>
        <taxon>Dikarya</taxon>
        <taxon>Ascomycota</taxon>
        <taxon>Pezizomycotina</taxon>
        <taxon>Eurotiomycetes</taxon>
        <taxon>Eurotiomycetidae</taxon>
        <taxon>Eurotiales</taxon>
        <taxon>Aspergillaceae</taxon>
        <taxon>Aspergillus</taxon>
        <taxon>Aspergillus subgen. Circumdati</taxon>
    </lineage>
</organism>
<reference evidence="1 2" key="1">
    <citation type="submission" date="2019-04" db="EMBL/GenBank/DDBJ databases">
        <title>Friends and foes A comparative genomics study of 23 Aspergillus species from section Flavi.</title>
        <authorList>
            <consortium name="DOE Joint Genome Institute"/>
            <person name="Kjaerbolling I."/>
            <person name="Vesth T."/>
            <person name="Frisvad J.C."/>
            <person name="Nybo J.L."/>
            <person name="Theobald S."/>
            <person name="Kildgaard S."/>
            <person name="Isbrandt T."/>
            <person name="Kuo A."/>
            <person name="Sato A."/>
            <person name="Lyhne E.K."/>
            <person name="Kogle M.E."/>
            <person name="Wiebenga A."/>
            <person name="Kun R.S."/>
            <person name="Lubbers R.J."/>
            <person name="Makela M.R."/>
            <person name="Barry K."/>
            <person name="Chovatia M."/>
            <person name="Clum A."/>
            <person name="Daum C."/>
            <person name="Haridas S."/>
            <person name="He G."/>
            <person name="LaButti K."/>
            <person name="Lipzen A."/>
            <person name="Mondo S."/>
            <person name="Riley R."/>
            <person name="Salamov A."/>
            <person name="Simmons B.A."/>
            <person name="Magnuson J.K."/>
            <person name="Henrissat B."/>
            <person name="Mortensen U.H."/>
            <person name="Larsen T.O."/>
            <person name="Devries R.P."/>
            <person name="Grigoriev I.V."/>
            <person name="Machida M."/>
            <person name="Baker S.E."/>
            <person name="Andersen M.R."/>
        </authorList>
    </citation>
    <scope>NUCLEOTIDE SEQUENCE [LARGE SCALE GENOMIC DNA]</scope>
    <source>
        <strain evidence="1 2">IBT 18842</strain>
    </source>
</reference>
<gene>
    <name evidence="1" type="ORF">BDV25DRAFT_136105</name>
</gene>
<dbReference type="EMBL" id="ML742031">
    <property type="protein sequence ID" value="KAE8154179.1"/>
    <property type="molecule type" value="Genomic_DNA"/>
</dbReference>
<name>A0A5N6U6Z0_ASPAV</name>
<evidence type="ECO:0000313" key="1">
    <source>
        <dbReference type="EMBL" id="KAE8154179.1"/>
    </source>
</evidence>
<dbReference type="OrthoDB" id="188042at2759"/>
<dbReference type="CDD" id="cd00257">
    <property type="entry name" value="beta-trefoil_FSCN-like"/>
    <property type="match status" value="1"/>
</dbReference>
<dbReference type="GO" id="GO:0046556">
    <property type="term" value="F:alpha-L-arabinofuranosidase activity"/>
    <property type="evidence" value="ECO:0007669"/>
    <property type="project" value="InterPro"/>
</dbReference>